<evidence type="ECO:0000313" key="2">
    <source>
        <dbReference type="Proteomes" id="UP000632659"/>
    </source>
</evidence>
<proteinExistence type="predicted"/>
<name>A0A8J6U0L0_9FIRM</name>
<evidence type="ECO:0000313" key="1">
    <source>
        <dbReference type="EMBL" id="MBC8611667.1"/>
    </source>
</evidence>
<comment type="caution">
    <text evidence="1">The sequence shown here is derived from an EMBL/GenBank/DDBJ whole genome shotgun (WGS) entry which is preliminary data.</text>
</comment>
<keyword evidence="2" id="KW-1185">Reference proteome</keyword>
<gene>
    <name evidence="1" type="ORF">H8702_11255</name>
</gene>
<dbReference type="EMBL" id="JACRTL010000007">
    <property type="protein sequence ID" value="MBC8611667.1"/>
    <property type="molecule type" value="Genomic_DNA"/>
</dbReference>
<organism evidence="1 2">
    <name type="scientific">Massiliimalia timonensis</name>
    <dbReference type="NCBI Taxonomy" id="1987501"/>
    <lineage>
        <taxon>Bacteria</taxon>
        <taxon>Bacillati</taxon>
        <taxon>Bacillota</taxon>
        <taxon>Clostridia</taxon>
        <taxon>Eubacteriales</taxon>
        <taxon>Oscillospiraceae</taxon>
        <taxon>Massiliimalia</taxon>
    </lineage>
</organism>
<sequence>MPIKRSAAVILTLIMMLGCLVGCGSQYSPGGNSLNDSSSWVSVTSEDGKYQLQVPAKWKDLKGQLSQDATLEYGDPSKEQYLMLLPESKESLSMNFKEYTTVILHNIASNMENAVIDQTADIAIQETPATLTGISGSSDQIKVQYWVYTVETQQDFLQVVTCTLQSKAEETKPLIEQVVGTLQPVSEESKQ</sequence>
<dbReference type="AlphaFoldDB" id="A0A8J6U0L0"/>
<reference evidence="1" key="1">
    <citation type="submission" date="2020-08" db="EMBL/GenBank/DDBJ databases">
        <title>Genome public.</title>
        <authorList>
            <person name="Liu C."/>
            <person name="Sun Q."/>
        </authorList>
    </citation>
    <scope>NUCLEOTIDE SEQUENCE</scope>
    <source>
        <strain evidence="1">NSJ-15</strain>
    </source>
</reference>
<protein>
    <recommendedName>
        <fullName evidence="3">Tfp pilus assembly protein, major pilin PilA</fullName>
    </recommendedName>
</protein>
<evidence type="ECO:0008006" key="3">
    <source>
        <dbReference type="Google" id="ProtNLM"/>
    </source>
</evidence>
<accession>A0A8J6U0L0</accession>
<dbReference type="RefSeq" id="WP_187536728.1">
    <property type="nucleotide sequence ID" value="NZ_JACRTL010000007.1"/>
</dbReference>
<dbReference type="Gene3D" id="3.40.1000.10">
    <property type="entry name" value="Mog1/PsbP, alpha/beta/alpha sandwich"/>
    <property type="match status" value="1"/>
</dbReference>
<dbReference type="Proteomes" id="UP000632659">
    <property type="component" value="Unassembled WGS sequence"/>
</dbReference>
<dbReference type="PROSITE" id="PS51257">
    <property type="entry name" value="PROKAR_LIPOPROTEIN"/>
    <property type="match status" value="1"/>
</dbReference>